<protein>
    <submittedName>
        <fullName evidence="2">Uncharacterized protein</fullName>
    </submittedName>
</protein>
<evidence type="ECO:0000256" key="1">
    <source>
        <dbReference type="SAM" id="MobiDB-lite"/>
    </source>
</evidence>
<dbReference type="EMBL" id="AP028915">
    <property type="protein sequence ID" value="BES96312.1"/>
    <property type="molecule type" value="Genomic_DNA"/>
</dbReference>
<feature type="compositionally biased region" description="Pro residues" evidence="1">
    <location>
        <begin position="52"/>
        <end position="63"/>
    </location>
</feature>
<feature type="region of interest" description="Disordered" evidence="1">
    <location>
        <begin position="37"/>
        <end position="90"/>
    </location>
</feature>
<organism evidence="2 3">
    <name type="scientific">Nesidiocoris tenuis</name>
    <dbReference type="NCBI Taxonomy" id="355587"/>
    <lineage>
        <taxon>Eukaryota</taxon>
        <taxon>Metazoa</taxon>
        <taxon>Ecdysozoa</taxon>
        <taxon>Arthropoda</taxon>
        <taxon>Hexapoda</taxon>
        <taxon>Insecta</taxon>
        <taxon>Pterygota</taxon>
        <taxon>Neoptera</taxon>
        <taxon>Paraneoptera</taxon>
        <taxon>Hemiptera</taxon>
        <taxon>Heteroptera</taxon>
        <taxon>Panheteroptera</taxon>
        <taxon>Cimicomorpha</taxon>
        <taxon>Miridae</taxon>
        <taxon>Dicyphina</taxon>
        <taxon>Nesidiocoris</taxon>
    </lineage>
</organism>
<evidence type="ECO:0000313" key="3">
    <source>
        <dbReference type="Proteomes" id="UP001307889"/>
    </source>
</evidence>
<keyword evidence="3" id="KW-1185">Reference proteome</keyword>
<name>A0ABN7AVV3_9HEMI</name>
<reference evidence="2 3" key="1">
    <citation type="submission" date="2023-09" db="EMBL/GenBank/DDBJ databases">
        <title>Nesidiocoris tenuis whole genome shotgun sequence.</title>
        <authorList>
            <person name="Shibata T."/>
            <person name="Shimoda M."/>
            <person name="Kobayashi T."/>
            <person name="Uehara T."/>
        </authorList>
    </citation>
    <scope>NUCLEOTIDE SEQUENCE [LARGE SCALE GENOMIC DNA]</scope>
    <source>
        <strain evidence="2 3">Japan</strain>
    </source>
</reference>
<accession>A0ABN7AVV3</accession>
<proteinExistence type="predicted"/>
<sequence>MSTIRRFPAQEKIPLESKYEFVRRKFYYECVERDGVRSRRCSSPAQHSQHPPQKPTQHPPQPPGRLAHSGCSGGPPGAIDPPMWPGRHAAYVPPSGVRENCKIWKISIHRINKISEGL</sequence>
<dbReference type="Proteomes" id="UP001307889">
    <property type="component" value="Chromosome 7"/>
</dbReference>
<evidence type="ECO:0000313" key="2">
    <source>
        <dbReference type="EMBL" id="BES96312.1"/>
    </source>
</evidence>
<gene>
    <name evidence="2" type="ORF">NTJ_09121</name>
</gene>